<evidence type="ECO:0000313" key="1">
    <source>
        <dbReference type="EMBL" id="NNH21514.1"/>
    </source>
</evidence>
<dbReference type="Proteomes" id="UP000555552">
    <property type="component" value="Unassembled WGS sequence"/>
</dbReference>
<proteinExistence type="predicted"/>
<sequence>MVCPDDDEVFAVVVVVPLVVAAEHILRSVLGHRGIRVVAIDDGVLPQDLAHRAPPSPPQIPTDLLVPVFDLDQEEPDLRIAAQQSADSLAVAVEARIWTALGDVRTVRH</sequence>
<comment type="caution">
    <text evidence="1">The sequence shown here is derived from an EMBL/GenBank/DDBJ whole genome shotgun (WGS) entry which is preliminary data.</text>
</comment>
<reference evidence="1 2" key="1">
    <citation type="submission" date="2020-05" db="EMBL/GenBank/DDBJ databases">
        <title>MicrobeNet Type strains.</title>
        <authorList>
            <person name="Nicholson A.C."/>
        </authorList>
    </citation>
    <scope>NUCLEOTIDE SEQUENCE [LARGE SCALE GENOMIC DNA]</scope>
    <source>
        <strain evidence="1 2">JCM 14547</strain>
    </source>
</reference>
<protein>
    <submittedName>
        <fullName evidence="1">Uncharacterized protein</fullName>
    </submittedName>
</protein>
<organism evidence="1 2">
    <name type="scientific">Pseudokineococcus marinus</name>
    <dbReference type="NCBI Taxonomy" id="351215"/>
    <lineage>
        <taxon>Bacteria</taxon>
        <taxon>Bacillati</taxon>
        <taxon>Actinomycetota</taxon>
        <taxon>Actinomycetes</taxon>
        <taxon>Kineosporiales</taxon>
        <taxon>Kineosporiaceae</taxon>
        <taxon>Pseudokineococcus</taxon>
    </lineage>
</organism>
<dbReference type="AlphaFoldDB" id="A0A849BLI9"/>
<gene>
    <name evidence="1" type="ORF">HLB09_00130</name>
</gene>
<dbReference type="RefSeq" id="WP_171201383.1">
    <property type="nucleotide sequence ID" value="NZ_BAAANP010000012.1"/>
</dbReference>
<keyword evidence="2" id="KW-1185">Reference proteome</keyword>
<accession>A0A849BLI9</accession>
<evidence type="ECO:0000313" key="2">
    <source>
        <dbReference type="Proteomes" id="UP000555552"/>
    </source>
</evidence>
<name>A0A849BLI9_9ACTN</name>
<dbReference type="EMBL" id="JABEMA010000001">
    <property type="protein sequence ID" value="NNH21514.1"/>
    <property type="molecule type" value="Genomic_DNA"/>
</dbReference>